<organism evidence="7 8">
    <name type="scientific">Sediminibacillus albus</name>
    <dbReference type="NCBI Taxonomy" id="407036"/>
    <lineage>
        <taxon>Bacteria</taxon>
        <taxon>Bacillati</taxon>
        <taxon>Bacillota</taxon>
        <taxon>Bacilli</taxon>
        <taxon>Bacillales</taxon>
        <taxon>Bacillaceae</taxon>
        <taxon>Sediminibacillus</taxon>
    </lineage>
</organism>
<evidence type="ECO:0000313" key="8">
    <source>
        <dbReference type="Proteomes" id="UP000198694"/>
    </source>
</evidence>
<feature type="transmembrane region" description="Helical" evidence="5">
    <location>
        <begin position="232"/>
        <end position="250"/>
    </location>
</feature>
<feature type="transmembrane region" description="Helical" evidence="5">
    <location>
        <begin position="155"/>
        <end position="173"/>
    </location>
</feature>
<feature type="domain" description="O-antigen ligase-related" evidence="6">
    <location>
        <begin position="239"/>
        <end position="413"/>
    </location>
</feature>
<keyword evidence="3 5" id="KW-1133">Transmembrane helix</keyword>
<feature type="transmembrane region" description="Helical" evidence="5">
    <location>
        <begin position="280"/>
        <end position="298"/>
    </location>
</feature>
<evidence type="ECO:0000313" key="7">
    <source>
        <dbReference type="EMBL" id="SDK14371.1"/>
    </source>
</evidence>
<name>A0A1G8ZH35_9BACI</name>
<evidence type="ECO:0000256" key="3">
    <source>
        <dbReference type="ARBA" id="ARBA00022989"/>
    </source>
</evidence>
<evidence type="ECO:0000256" key="5">
    <source>
        <dbReference type="SAM" id="Phobius"/>
    </source>
</evidence>
<sequence length="489" mass="55826">MTISIKQILFVPAALLLLLIGMVLDNTIISLAIIAAFMVYAYLEEKNAVILLFVYFPIRPFIVEFNPTLKLVGDMIIFVLLGKTLLTNRKNWRTLIKFQWFELAFFAFCFIGAVSALLSGVSLTALILQLRSFLLFYLVYYIVKRMEINKQDIARFLWATFLLAVLICIHGLIEKLSLRGWLLPPSWENMPLSAINRIRIYGLIGNPNLLAYYLSFAFILTLILKRFIQGKAVWLINSALALFMGVWFLTYSRGTWIAFAIGLLIYLALTRSWRVLRTTAIALITGILLVGLPANLLANTIEESDFGTAQRSTQKQYDQRDGGFADRMRETFNDDAMEGSKRAGRLYILEKGWTIFQDHPVIGTGFATFGDSATLNVGSPIYEEYNIDREFYSDNQYIQIIVQTGSFGVIVFAVFLLNMLYLLWRRRDELKTASVLIAVLLGSYVAGLVYNIWENDSFTLFYFVMLAYVINNSKQVKQADTFPTKQEWG</sequence>
<evidence type="ECO:0000259" key="6">
    <source>
        <dbReference type="Pfam" id="PF04932"/>
    </source>
</evidence>
<keyword evidence="4 5" id="KW-0472">Membrane</keyword>
<dbReference type="Proteomes" id="UP000198694">
    <property type="component" value="Unassembled WGS sequence"/>
</dbReference>
<dbReference type="GO" id="GO:0016874">
    <property type="term" value="F:ligase activity"/>
    <property type="evidence" value="ECO:0007669"/>
    <property type="project" value="UniProtKB-KW"/>
</dbReference>
<feature type="transmembrane region" description="Helical" evidence="5">
    <location>
        <begin position="68"/>
        <end position="86"/>
    </location>
</feature>
<feature type="transmembrane region" description="Helical" evidence="5">
    <location>
        <begin position="209"/>
        <end position="225"/>
    </location>
</feature>
<feature type="transmembrane region" description="Helical" evidence="5">
    <location>
        <begin position="124"/>
        <end position="143"/>
    </location>
</feature>
<dbReference type="PANTHER" id="PTHR37422:SF13">
    <property type="entry name" value="LIPOPOLYSACCHARIDE BIOSYNTHESIS PROTEIN PA4999-RELATED"/>
    <property type="match status" value="1"/>
</dbReference>
<dbReference type="STRING" id="407036.SAMN05216243_2010"/>
<feature type="transmembrane region" description="Helical" evidence="5">
    <location>
        <begin position="256"/>
        <end position="273"/>
    </location>
</feature>
<proteinExistence type="predicted"/>
<keyword evidence="2 5" id="KW-0812">Transmembrane</keyword>
<dbReference type="Pfam" id="PF04932">
    <property type="entry name" value="Wzy_C"/>
    <property type="match status" value="1"/>
</dbReference>
<keyword evidence="8" id="KW-1185">Reference proteome</keyword>
<gene>
    <name evidence="7" type="ORF">SAMN05216243_2010</name>
</gene>
<accession>A0A1G8ZH35</accession>
<dbReference type="RefSeq" id="WP_093213588.1">
    <property type="nucleotide sequence ID" value="NZ_FNFL01000003.1"/>
</dbReference>
<protein>
    <submittedName>
        <fullName evidence="7">O-antigen ligase</fullName>
    </submittedName>
</protein>
<dbReference type="EMBL" id="FNFL01000003">
    <property type="protein sequence ID" value="SDK14371.1"/>
    <property type="molecule type" value="Genomic_DNA"/>
</dbReference>
<evidence type="ECO:0000256" key="1">
    <source>
        <dbReference type="ARBA" id="ARBA00004141"/>
    </source>
</evidence>
<dbReference type="AlphaFoldDB" id="A0A1G8ZH35"/>
<dbReference type="OrthoDB" id="2957833at2"/>
<dbReference type="GO" id="GO:0016020">
    <property type="term" value="C:membrane"/>
    <property type="evidence" value="ECO:0007669"/>
    <property type="project" value="UniProtKB-SubCell"/>
</dbReference>
<dbReference type="PANTHER" id="PTHR37422">
    <property type="entry name" value="TEICHURONIC ACID BIOSYNTHESIS PROTEIN TUAE"/>
    <property type="match status" value="1"/>
</dbReference>
<evidence type="ECO:0000256" key="4">
    <source>
        <dbReference type="ARBA" id="ARBA00023136"/>
    </source>
</evidence>
<keyword evidence="7" id="KW-0436">Ligase</keyword>
<evidence type="ECO:0000256" key="2">
    <source>
        <dbReference type="ARBA" id="ARBA00022692"/>
    </source>
</evidence>
<feature type="transmembrane region" description="Helical" evidence="5">
    <location>
        <begin position="12"/>
        <end position="43"/>
    </location>
</feature>
<feature type="transmembrane region" description="Helical" evidence="5">
    <location>
        <begin position="98"/>
        <end position="118"/>
    </location>
</feature>
<reference evidence="7 8" key="1">
    <citation type="submission" date="2016-10" db="EMBL/GenBank/DDBJ databases">
        <authorList>
            <person name="de Groot N.N."/>
        </authorList>
    </citation>
    <scope>NUCLEOTIDE SEQUENCE [LARGE SCALE GENOMIC DNA]</scope>
    <source>
        <strain evidence="7 8">CGMCC 1.6502</strain>
    </source>
</reference>
<dbReference type="InterPro" id="IPR007016">
    <property type="entry name" value="O-antigen_ligase-rel_domated"/>
</dbReference>
<dbReference type="InterPro" id="IPR051533">
    <property type="entry name" value="WaaL-like"/>
</dbReference>
<feature type="transmembrane region" description="Helical" evidence="5">
    <location>
        <begin position="435"/>
        <end position="453"/>
    </location>
</feature>
<comment type="subcellular location">
    <subcellularLocation>
        <location evidence="1">Membrane</location>
        <topology evidence="1">Multi-pass membrane protein</topology>
    </subcellularLocation>
</comment>
<feature type="transmembrane region" description="Helical" evidence="5">
    <location>
        <begin position="400"/>
        <end position="423"/>
    </location>
</feature>